<dbReference type="InterPro" id="IPR010982">
    <property type="entry name" value="Lambda_DNA-bd_dom_sf"/>
</dbReference>
<dbReference type="EMBL" id="QHHU01000041">
    <property type="protein sequence ID" value="RSM40222.1"/>
    <property type="molecule type" value="Genomic_DNA"/>
</dbReference>
<proteinExistence type="predicted"/>
<dbReference type="Proteomes" id="UP000286716">
    <property type="component" value="Unassembled WGS sequence"/>
</dbReference>
<dbReference type="GO" id="GO:0003677">
    <property type="term" value="F:DNA binding"/>
    <property type="evidence" value="ECO:0007669"/>
    <property type="project" value="InterPro"/>
</dbReference>
<dbReference type="PROSITE" id="PS50943">
    <property type="entry name" value="HTH_CROC1"/>
    <property type="match status" value="1"/>
</dbReference>
<dbReference type="AlphaFoldDB" id="A0A428WAT6"/>
<comment type="caution">
    <text evidence="2">The sequence shown here is derived from an EMBL/GenBank/DDBJ whole genome shotgun (WGS) entry which is preliminary data.</text>
</comment>
<evidence type="ECO:0000313" key="2">
    <source>
        <dbReference type="EMBL" id="RSM40222.1"/>
    </source>
</evidence>
<sequence length="277" mass="30711">MKPTSASPGSRALAASLREVRVARGEGLRELARMVRILPQLLSAWEKGQRVPGPEDVARLLGALRVDDATYDRMMRLARHARDDNWLDSNPSDLPPALSGIVEYERTATRITMWSLAILPGILQTPDYARDVLSNVEIGLEQADAMLVARLDRQRILVKPEPVRLTAFLGEMAIREQIGSVDIMSDQIDHLIEMAGLRNVSLRIVPRNIGYHPGLVGPFVVYEFGTLPAIVHLESSHATAFLNDADVVRGYRRQAQVLAGKALSEDDTRALLREVAR</sequence>
<dbReference type="SMART" id="SM00530">
    <property type="entry name" value="HTH_XRE"/>
    <property type="match status" value="1"/>
</dbReference>
<dbReference type="Gene3D" id="1.10.260.40">
    <property type="entry name" value="lambda repressor-like DNA-binding domains"/>
    <property type="match status" value="1"/>
</dbReference>
<reference evidence="2 3" key="1">
    <citation type="submission" date="2018-05" db="EMBL/GenBank/DDBJ databases">
        <title>Evolution of GPA BGCs.</title>
        <authorList>
            <person name="Waglechner N."/>
            <person name="Wright G.D."/>
        </authorList>
    </citation>
    <scope>NUCLEOTIDE SEQUENCE [LARGE SCALE GENOMIC DNA]</scope>
    <source>
        <strain evidence="2 3">DSM 5908</strain>
    </source>
</reference>
<dbReference type="Pfam" id="PF13560">
    <property type="entry name" value="HTH_31"/>
    <property type="match status" value="1"/>
</dbReference>
<dbReference type="RefSeq" id="WP_125592044.1">
    <property type="nucleotide sequence ID" value="NZ_QHHU01000041.1"/>
</dbReference>
<accession>A0A428WAT6</accession>
<organism evidence="2 3">
    <name type="scientific">Amycolatopsis balhimycina DSM 5908</name>
    <dbReference type="NCBI Taxonomy" id="1081091"/>
    <lineage>
        <taxon>Bacteria</taxon>
        <taxon>Bacillati</taxon>
        <taxon>Actinomycetota</taxon>
        <taxon>Actinomycetes</taxon>
        <taxon>Pseudonocardiales</taxon>
        <taxon>Pseudonocardiaceae</taxon>
        <taxon>Amycolatopsis</taxon>
    </lineage>
</organism>
<feature type="domain" description="HTH cro/C1-type" evidence="1">
    <location>
        <begin position="17"/>
        <end position="71"/>
    </location>
</feature>
<dbReference type="InterPro" id="IPR001387">
    <property type="entry name" value="Cro/C1-type_HTH"/>
</dbReference>
<evidence type="ECO:0000313" key="3">
    <source>
        <dbReference type="Proteomes" id="UP000286716"/>
    </source>
</evidence>
<dbReference type="OrthoDB" id="2991476at2"/>
<evidence type="ECO:0000259" key="1">
    <source>
        <dbReference type="PROSITE" id="PS50943"/>
    </source>
</evidence>
<dbReference type="InterPro" id="IPR043917">
    <property type="entry name" value="DUF5753"/>
</dbReference>
<name>A0A428WAT6_AMYBA</name>
<gene>
    <name evidence="2" type="ORF">DMA12_27815</name>
</gene>
<keyword evidence="3" id="KW-1185">Reference proteome</keyword>
<dbReference type="Pfam" id="PF19054">
    <property type="entry name" value="DUF5753"/>
    <property type="match status" value="1"/>
</dbReference>
<dbReference type="SUPFAM" id="SSF47413">
    <property type="entry name" value="lambda repressor-like DNA-binding domains"/>
    <property type="match status" value="1"/>
</dbReference>
<dbReference type="CDD" id="cd00093">
    <property type="entry name" value="HTH_XRE"/>
    <property type="match status" value="1"/>
</dbReference>
<protein>
    <recommendedName>
        <fullName evidence="1">HTH cro/C1-type domain-containing protein</fullName>
    </recommendedName>
</protein>